<organism evidence="1">
    <name type="scientific">Arthrobacter saudimassiliensis</name>
    <dbReference type="NCBI Taxonomy" id="1461584"/>
    <lineage>
        <taxon>Bacteria</taxon>
        <taxon>Bacillati</taxon>
        <taxon>Actinomycetota</taxon>
        <taxon>Actinomycetes</taxon>
        <taxon>Micrococcales</taxon>
        <taxon>Micrococcaceae</taxon>
        <taxon>Arthrobacter</taxon>
    </lineage>
</organism>
<dbReference type="PATRIC" id="fig|1461584.3.peg.378"/>
<proteinExistence type="predicted"/>
<dbReference type="EMBL" id="LN483070">
    <property type="protein sequence ID" value="CEA07078.1"/>
    <property type="molecule type" value="Genomic_DNA"/>
</dbReference>
<sequence>MSVSAKAFTAWRQLAAPGESTADLCRLAGIKRSTLAQQLVRGKVSESTVVRVARACDLEPVQALSYFEEYSGLAAGVRPPLDAELISQVNYVSILKVLVARSEGEDRMPELSAYPHPYSVRAWFDAVDPGDLRQRLAAATGVAPQNLSAQLQAGRLSPELAVAAGRLAGVSLASGLVVTGVLTPDEAGWPLQGREQALFRLSASELVLLARDRLEVLGKALRKMEHDENRKQTLLENLG</sequence>
<name>A0A078MIB8_9MICC</name>
<dbReference type="AlphaFoldDB" id="A0A078MIB8"/>
<gene>
    <name evidence="1" type="ORF">BN1051_00390</name>
</gene>
<reference evidence="1" key="1">
    <citation type="submission" date="2014-07" db="EMBL/GenBank/DDBJ databases">
        <authorList>
            <person name="Urmite Genomes Urmite Genomes"/>
        </authorList>
    </citation>
    <scope>NUCLEOTIDE SEQUENCE</scope>
    <source>
        <strain evidence="1">11W110_air</strain>
    </source>
</reference>
<accession>A0A078MIB8</accession>
<protein>
    <submittedName>
        <fullName evidence="1">Uncharacterized protein</fullName>
    </submittedName>
</protein>
<evidence type="ECO:0000313" key="1">
    <source>
        <dbReference type="EMBL" id="CEA07078.1"/>
    </source>
</evidence>